<dbReference type="RefSeq" id="XP_066651420.1">
    <property type="nucleotide sequence ID" value="XM_066801584.1"/>
</dbReference>
<dbReference type="SUPFAM" id="SSF57903">
    <property type="entry name" value="FYVE/PHD zinc finger"/>
    <property type="match status" value="1"/>
</dbReference>
<keyword evidence="3" id="KW-0479">Metal-binding</keyword>
<keyword evidence="11" id="KW-1185">Reference proteome</keyword>
<feature type="compositionally biased region" description="Basic residues" evidence="8">
    <location>
        <begin position="257"/>
        <end position="268"/>
    </location>
</feature>
<dbReference type="PANTHER" id="PTHR10333:SF94">
    <property type="entry name" value="FINGER DOMAIN PROTEIN, PUTATIVE (AFU_ORTHOLOGUE AFUA_3G11940)-RELATED"/>
    <property type="match status" value="1"/>
</dbReference>
<dbReference type="Gene3D" id="6.10.140.1740">
    <property type="match status" value="1"/>
</dbReference>
<feature type="compositionally biased region" description="Polar residues" evidence="8">
    <location>
        <begin position="231"/>
        <end position="242"/>
    </location>
</feature>
<keyword evidence="6" id="KW-0539">Nucleus</keyword>
<evidence type="ECO:0000313" key="11">
    <source>
        <dbReference type="Proteomes" id="UP001360953"/>
    </source>
</evidence>
<keyword evidence="4 7" id="KW-0863">Zinc-finger</keyword>
<dbReference type="Proteomes" id="UP001360953">
    <property type="component" value="Unassembled WGS sequence"/>
</dbReference>
<gene>
    <name evidence="10" type="ORF">J3D65DRAFT_638115</name>
</gene>
<dbReference type="PANTHER" id="PTHR10333">
    <property type="entry name" value="INHIBITOR OF GROWTH PROTEIN"/>
    <property type="match status" value="1"/>
</dbReference>
<evidence type="ECO:0000256" key="8">
    <source>
        <dbReference type="SAM" id="MobiDB-lite"/>
    </source>
</evidence>
<evidence type="ECO:0000256" key="4">
    <source>
        <dbReference type="ARBA" id="ARBA00022771"/>
    </source>
</evidence>
<dbReference type="PROSITE" id="PS50016">
    <property type="entry name" value="ZF_PHD_2"/>
    <property type="match status" value="1"/>
</dbReference>
<dbReference type="InterPro" id="IPR013083">
    <property type="entry name" value="Znf_RING/FYVE/PHD"/>
</dbReference>
<sequence length="834" mass="90191">MADADMADAPADTASSQQQAQSHPDAQATVTDFLDYTEFYPSDLIRSMALIEKLDKHYHKAAARVHELTTLYGKLPTLPTAERPEPTTLRRQISEALNEAERARESSFAEAARLYENTERHATRLVTIKKKLQALPEPPSRDPTPAPAPSPQMSRTRKQESDRTPRIMLHMDVPRARPTSTARVQKHRERKRKRAQQAALGVVPGQVLPDRGDTGSPQPSNVSDSDEERSISPSEARLNQTDAAGGIITDKAGIKQPKIKGPKFKGPKPPRDPRPPGMGTNVHSQIAGISTSNALAQLTPPPPDARPGTRHAPWHKLTEYEMAVLRKTMKKNAIWQPSDTMIRRELSSKGRGWENYKKAKEHAERTGEAFIDESPMDPNKEVLDPGETSFKPLGKEDNNLINRGMKLNEMKKLKREATLREQAARDAMEIEDASRRVADAGAVIKNLFDGPAPTPIAVSKDKARPPRKRKRDSTPDITKFNGKEDAAQPPDTASRPPGPKKIRLAPPAPPKSNENSAAPSPVNAQPEEAPDAPKTSTSQVPLAQPGPSTSRAPSVASVRNASPALPSPVDSNVPPNPPNPPPNATAAASRSRRASTAPQSALSNSGDGTAAPAAELHRATSRAMSPAVPANTSQTLPRTRNGTSAKAASEEAPVKRELRELRDVRRASNVSLPSPAEHHAAAPVATSAPTGTRTSGRRSKRPAPGPITGEGLGKNKVVVGKRTAAPKKKGSKKSEEKNDGAQGANQHGDDWAEDIDPNEERYCICGDVSYGVMIACENEENCEKEWFHLPCVGLADIPKRREKWYCPDCRTMLKIDEKGNPVDAAGAGGGAGRR</sequence>
<feature type="compositionally biased region" description="Basic and acidic residues" evidence="8">
    <location>
        <begin position="648"/>
        <end position="666"/>
    </location>
</feature>
<feature type="domain" description="PHD-type" evidence="9">
    <location>
        <begin position="760"/>
        <end position="812"/>
    </location>
</feature>
<reference evidence="10 11" key="1">
    <citation type="submission" date="2024-04" db="EMBL/GenBank/DDBJ databases">
        <title>Phyllosticta paracitricarpa is synonymous to the EU quarantine fungus P. citricarpa based on phylogenomic analyses.</title>
        <authorList>
            <consortium name="Lawrence Berkeley National Laboratory"/>
            <person name="Van ingen-buijs V.A."/>
            <person name="Van westerhoven A.C."/>
            <person name="Haridas S."/>
            <person name="Skiadas P."/>
            <person name="Martin F."/>
            <person name="Groenewald J.Z."/>
            <person name="Crous P.W."/>
            <person name="Seidl M.F."/>
        </authorList>
    </citation>
    <scope>NUCLEOTIDE SEQUENCE [LARGE SCALE GENOMIC DNA]</scope>
    <source>
        <strain evidence="10 11">CPC 17464</strain>
    </source>
</reference>
<dbReference type="Gene3D" id="3.30.40.10">
    <property type="entry name" value="Zinc/RING finger domain, C3HC4 (zinc finger)"/>
    <property type="match status" value="1"/>
</dbReference>
<keyword evidence="5" id="KW-0862">Zinc</keyword>
<dbReference type="SMART" id="SM01408">
    <property type="entry name" value="ING"/>
    <property type="match status" value="1"/>
</dbReference>
<evidence type="ECO:0000256" key="5">
    <source>
        <dbReference type="ARBA" id="ARBA00022833"/>
    </source>
</evidence>
<evidence type="ECO:0000256" key="3">
    <source>
        <dbReference type="ARBA" id="ARBA00022723"/>
    </source>
</evidence>
<organism evidence="10 11">
    <name type="scientific">Phyllosticta citribraziliensis</name>
    <dbReference type="NCBI Taxonomy" id="989973"/>
    <lineage>
        <taxon>Eukaryota</taxon>
        <taxon>Fungi</taxon>
        <taxon>Dikarya</taxon>
        <taxon>Ascomycota</taxon>
        <taxon>Pezizomycotina</taxon>
        <taxon>Dothideomycetes</taxon>
        <taxon>Dothideomycetes incertae sedis</taxon>
        <taxon>Botryosphaeriales</taxon>
        <taxon>Phyllostictaceae</taxon>
        <taxon>Phyllosticta</taxon>
    </lineage>
</organism>
<accession>A0ABR1L8M9</accession>
<feature type="compositionally biased region" description="Pro residues" evidence="8">
    <location>
        <begin position="574"/>
        <end position="583"/>
    </location>
</feature>
<evidence type="ECO:0000256" key="6">
    <source>
        <dbReference type="ARBA" id="ARBA00023242"/>
    </source>
</evidence>
<feature type="compositionally biased region" description="Polar residues" evidence="8">
    <location>
        <begin position="281"/>
        <end position="296"/>
    </location>
</feature>
<evidence type="ECO:0000313" key="10">
    <source>
        <dbReference type="EMBL" id="KAK7531596.1"/>
    </source>
</evidence>
<feature type="compositionally biased region" description="Basic residues" evidence="8">
    <location>
        <begin position="184"/>
        <end position="195"/>
    </location>
</feature>
<feature type="compositionally biased region" description="Polar residues" evidence="8">
    <location>
        <begin position="630"/>
        <end position="646"/>
    </location>
</feature>
<protein>
    <recommendedName>
        <fullName evidence="9">PHD-type domain-containing protein</fullName>
    </recommendedName>
</protein>
<dbReference type="InterPro" id="IPR011011">
    <property type="entry name" value="Znf_FYVE_PHD"/>
</dbReference>
<dbReference type="InterPro" id="IPR001965">
    <property type="entry name" value="Znf_PHD"/>
</dbReference>
<proteinExistence type="inferred from homology"/>
<dbReference type="InterPro" id="IPR024610">
    <property type="entry name" value="ING_N_histone-binding"/>
</dbReference>
<evidence type="ECO:0000256" key="7">
    <source>
        <dbReference type="PROSITE-ProRule" id="PRU00146"/>
    </source>
</evidence>
<evidence type="ECO:0000256" key="2">
    <source>
        <dbReference type="ARBA" id="ARBA00010210"/>
    </source>
</evidence>
<dbReference type="EMBL" id="JBBPEH010000012">
    <property type="protein sequence ID" value="KAK7531596.1"/>
    <property type="molecule type" value="Genomic_DNA"/>
</dbReference>
<feature type="compositionally biased region" description="Polar residues" evidence="8">
    <location>
        <begin position="534"/>
        <end position="560"/>
    </location>
</feature>
<evidence type="ECO:0000256" key="1">
    <source>
        <dbReference type="ARBA" id="ARBA00004123"/>
    </source>
</evidence>
<feature type="region of interest" description="Disordered" evidence="8">
    <location>
        <begin position="365"/>
        <end position="397"/>
    </location>
</feature>
<feature type="region of interest" description="Disordered" evidence="8">
    <location>
        <begin position="445"/>
        <end position="753"/>
    </location>
</feature>
<feature type="region of interest" description="Disordered" evidence="8">
    <location>
        <begin position="1"/>
        <end position="26"/>
    </location>
</feature>
<dbReference type="GeneID" id="92034490"/>
<dbReference type="SMART" id="SM00249">
    <property type="entry name" value="PHD"/>
    <property type="match status" value="1"/>
</dbReference>
<comment type="similarity">
    <text evidence="2">Belongs to the ING family.</text>
</comment>
<feature type="compositionally biased region" description="Low complexity" evidence="8">
    <location>
        <begin position="584"/>
        <end position="601"/>
    </location>
</feature>
<name>A0ABR1L8M9_9PEZI</name>
<comment type="caution">
    <text evidence="10">The sequence shown here is derived from an EMBL/GenBank/DDBJ whole genome shotgun (WGS) entry which is preliminary data.</text>
</comment>
<evidence type="ECO:0000259" key="9">
    <source>
        <dbReference type="PROSITE" id="PS50016"/>
    </source>
</evidence>
<feature type="region of interest" description="Disordered" evidence="8">
    <location>
        <begin position="131"/>
        <end position="313"/>
    </location>
</feature>
<feature type="compositionally biased region" description="Low complexity" evidence="8">
    <location>
        <begin position="685"/>
        <end position="694"/>
    </location>
</feature>
<dbReference type="InterPro" id="IPR019787">
    <property type="entry name" value="Znf_PHD-finger"/>
</dbReference>
<comment type="subcellular location">
    <subcellularLocation>
        <location evidence="1">Nucleus</location>
    </subcellularLocation>
</comment>
<dbReference type="InterPro" id="IPR028651">
    <property type="entry name" value="ING_fam"/>
</dbReference>
<feature type="compositionally biased region" description="Pro residues" evidence="8">
    <location>
        <begin position="136"/>
        <end position="150"/>
    </location>
</feature>